<keyword evidence="2" id="KW-0732">Signal</keyword>
<sequence length="262" mass="28237">MFGSTVKPCARPTVRGYVIVALCALLCAGCAAEEKEKPAGASSTASSGAPTPTRSARPQGGLMNDADIRETVRRGLEAAGDPYTGDLTHKSASMLKEVAVPLPKTWRFFRFDAFPHPQASFHVAVEVSTGKVVFLTGRPAAFGQVLAASKATLQTTRDAVAVARAYLDVTRRMDRYLRVVDGIEDLAWRPEPTAEEKKARERAEPRLRSLLKPPAAVVKGDTYVVTLFVRNGTDIEQRTVTIDAGASVTETRKVMLQGLPLA</sequence>
<gene>
    <name evidence="3" type="ORF">GCM10022214_37130</name>
</gene>
<keyword evidence="4" id="KW-1185">Reference proteome</keyword>
<evidence type="ECO:0000256" key="2">
    <source>
        <dbReference type="SAM" id="SignalP"/>
    </source>
</evidence>
<reference evidence="4" key="1">
    <citation type="journal article" date="2019" name="Int. J. Syst. Evol. Microbiol.">
        <title>The Global Catalogue of Microorganisms (GCM) 10K type strain sequencing project: providing services to taxonomists for standard genome sequencing and annotation.</title>
        <authorList>
            <consortium name="The Broad Institute Genomics Platform"/>
            <consortium name="The Broad Institute Genome Sequencing Center for Infectious Disease"/>
            <person name="Wu L."/>
            <person name="Ma J."/>
        </authorList>
    </citation>
    <scope>NUCLEOTIDE SEQUENCE [LARGE SCALE GENOMIC DNA]</scope>
    <source>
        <strain evidence="4">JCM 16702</strain>
    </source>
</reference>
<evidence type="ECO:0000313" key="4">
    <source>
        <dbReference type="Proteomes" id="UP001500683"/>
    </source>
</evidence>
<organism evidence="3 4">
    <name type="scientific">Actinomadura miaoliensis</name>
    <dbReference type="NCBI Taxonomy" id="430685"/>
    <lineage>
        <taxon>Bacteria</taxon>
        <taxon>Bacillati</taxon>
        <taxon>Actinomycetota</taxon>
        <taxon>Actinomycetes</taxon>
        <taxon>Streptosporangiales</taxon>
        <taxon>Thermomonosporaceae</taxon>
        <taxon>Actinomadura</taxon>
    </lineage>
</organism>
<evidence type="ECO:0008006" key="5">
    <source>
        <dbReference type="Google" id="ProtNLM"/>
    </source>
</evidence>
<proteinExistence type="predicted"/>
<accession>A0ABP7VXH9</accession>
<evidence type="ECO:0000256" key="1">
    <source>
        <dbReference type="SAM" id="MobiDB-lite"/>
    </source>
</evidence>
<name>A0ABP7VXH9_9ACTN</name>
<dbReference type="Proteomes" id="UP001500683">
    <property type="component" value="Unassembled WGS sequence"/>
</dbReference>
<evidence type="ECO:0000313" key="3">
    <source>
        <dbReference type="EMBL" id="GAA4076377.1"/>
    </source>
</evidence>
<dbReference type="EMBL" id="BAAAZG010000022">
    <property type="protein sequence ID" value="GAA4076377.1"/>
    <property type="molecule type" value="Genomic_DNA"/>
</dbReference>
<feature type="compositionally biased region" description="Low complexity" evidence="1">
    <location>
        <begin position="39"/>
        <end position="56"/>
    </location>
</feature>
<feature type="chain" id="PRO_5046847546" description="Lipoprotein" evidence="2">
    <location>
        <begin position="33"/>
        <end position="262"/>
    </location>
</feature>
<comment type="caution">
    <text evidence="3">The sequence shown here is derived from an EMBL/GenBank/DDBJ whole genome shotgun (WGS) entry which is preliminary data.</text>
</comment>
<protein>
    <recommendedName>
        <fullName evidence="5">Lipoprotein</fullName>
    </recommendedName>
</protein>
<feature type="region of interest" description="Disordered" evidence="1">
    <location>
        <begin position="37"/>
        <end position="65"/>
    </location>
</feature>
<feature type="signal peptide" evidence="2">
    <location>
        <begin position="1"/>
        <end position="32"/>
    </location>
</feature>